<keyword evidence="1" id="KW-0805">Transcription regulation</keyword>
<sequence length="321" mass="35447">MRDEIHDKVAAKNIGIALFDGFALPDTASVVEAFQSANALVDSDQRKSGHYHVFLLSTIGGRVASSSSVHVWTESVDARRQNEQFLALFIAGGAGVQDATRDEKLLAWLRRICPRTELVYPIAEGRLLLDAAGFTYTQGSLRIDEQGSHLSSSSLGAPTTQEVPGPLRIALSIIHEDLGPEITRQITDWVLPPAPTQFTDIIRRNAKHNVSEKIQASARWLEANGNRPVAIEEAAQVAAMSGRNFLRRFKTEMGVTPSDYLLYVRLDMCCRLLVETTLPIDKIARRCGIGSGGRLAKLFRKHLGNTPTDYRATRRRVSRST</sequence>
<dbReference type="SUPFAM" id="SSF52317">
    <property type="entry name" value="Class I glutamine amidotransferase-like"/>
    <property type="match status" value="1"/>
</dbReference>
<name>A0ABV0E856_9BURK</name>
<dbReference type="SMART" id="SM00342">
    <property type="entry name" value="HTH_ARAC"/>
    <property type="match status" value="1"/>
</dbReference>
<dbReference type="Proteomes" id="UP001462961">
    <property type="component" value="Unassembled WGS sequence"/>
</dbReference>
<keyword evidence="3" id="KW-0804">Transcription</keyword>
<dbReference type="Gene3D" id="1.10.10.60">
    <property type="entry name" value="Homeodomain-like"/>
    <property type="match status" value="2"/>
</dbReference>
<evidence type="ECO:0000313" key="5">
    <source>
        <dbReference type="EMBL" id="MEO1759600.1"/>
    </source>
</evidence>
<comment type="caution">
    <text evidence="5">The sequence shown here is derived from an EMBL/GenBank/DDBJ whole genome shotgun (WGS) entry which is preliminary data.</text>
</comment>
<dbReference type="InterPro" id="IPR018060">
    <property type="entry name" value="HTH_AraC"/>
</dbReference>
<proteinExistence type="predicted"/>
<dbReference type="PROSITE" id="PS01124">
    <property type="entry name" value="HTH_ARAC_FAMILY_2"/>
    <property type="match status" value="1"/>
</dbReference>
<keyword evidence="6" id="KW-1185">Reference proteome</keyword>
<gene>
    <name evidence="5" type="ORF">VOI32_37700</name>
</gene>
<dbReference type="SUPFAM" id="SSF46689">
    <property type="entry name" value="Homeodomain-like"/>
    <property type="match status" value="2"/>
</dbReference>
<evidence type="ECO:0000313" key="6">
    <source>
        <dbReference type="Proteomes" id="UP001462961"/>
    </source>
</evidence>
<organism evidence="5 6">
    <name type="scientific">Paraburkholderia caribensis</name>
    <dbReference type="NCBI Taxonomy" id="75105"/>
    <lineage>
        <taxon>Bacteria</taxon>
        <taxon>Pseudomonadati</taxon>
        <taxon>Pseudomonadota</taxon>
        <taxon>Betaproteobacteria</taxon>
        <taxon>Burkholderiales</taxon>
        <taxon>Burkholderiaceae</taxon>
        <taxon>Paraburkholderia</taxon>
    </lineage>
</organism>
<accession>A0ABV0E856</accession>
<dbReference type="InterPro" id="IPR009057">
    <property type="entry name" value="Homeodomain-like_sf"/>
</dbReference>
<dbReference type="PANTHER" id="PTHR46796">
    <property type="entry name" value="HTH-TYPE TRANSCRIPTIONAL ACTIVATOR RHAS-RELATED"/>
    <property type="match status" value="1"/>
</dbReference>
<feature type="domain" description="HTH araC/xylS-type" evidence="4">
    <location>
        <begin position="215"/>
        <end position="313"/>
    </location>
</feature>
<dbReference type="InterPro" id="IPR050204">
    <property type="entry name" value="AraC_XylS_family_regulators"/>
</dbReference>
<dbReference type="RefSeq" id="WP_233445490.1">
    <property type="nucleotide sequence ID" value="NZ_JAYLVJ010000082.1"/>
</dbReference>
<dbReference type="InterPro" id="IPR029062">
    <property type="entry name" value="Class_I_gatase-like"/>
</dbReference>
<protein>
    <submittedName>
        <fullName evidence="5">Helix-turn-helix domain-containing protein</fullName>
    </submittedName>
</protein>
<evidence type="ECO:0000259" key="4">
    <source>
        <dbReference type="PROSITE" id="PS01124"/>
    </source>
</evidence>
<evidence type="ECO:0000256" key="2">
    <source>
        <dbReference type="ARBA" id="ARBA00023125"/>
    </source>
</evidence>
<keyword evidence="2" id="KW-0238">DNA-binding</keyword>
<evidence type="ECO:0000256" key="1">
    <source>
        <dbReference type="ARBA" id="ARBA00023015"/>
    </source>
</evidence>
<reference evidence="5 6" key="1">
    <citation type="submission" date="2024-01" db="EMBL/GenBank/DDBJ databases">
        <title>The diversity of rhizobia nodulating Mimosa spp. in eleven states of Brazil covering several biomes is determined by host plant, location, and edaphic factors.</title>
        <authorList>
            <person name="Rouws L."/>
            <person name="Barauna A."/>
            <person name="Beukes C."/>
            <person name="De Faria S.M."/>
            <person name="Gross E."/>
            <person name="Dos Reis Junior F.B."/>
            <person name="Simon M."/>
            <person name="Maluk M."/>
            <person name="Odee D.W."/>
            <person name="Kenicer G."/>
            <person name="Young J.P.W."/>
            <person name="Reis V.M."/>
            <person name="Zilli J."/>
            <person name="James E.K."/>
        </authorList>
    </citation>
    <scope>NUCLEOTIDE SEQUENCE [LARGE SCALE GENOMIC DNA]</scope>
    <source>
        <strain evidence="5 6">JHI1651</strain>
    </source>
</reference>
<dbReference type="Gene3D" id="3.40.50.880">
    <property type="match status" value="1"/>
</dbReference>
<evidence type="ECO:0000256" key="3">
    <source>
        <dbReference type="ARBA" id="ARBA00023163"/>
    </source>
</evidence>
<dbReference type="Pfam" id="PF12833">
    <property type="entry name" value="HTH_18"/>
    <property type="match status" value="1"/>
</dbReference>
<dbReference type="EMBL" id="JAYLVJ010000082">
    <property type="protein sequence ID" value="MEO1759600.1"/>
    <property type="molecule type" value="Genomic_DNA"/>
</dbReference>